<feature type="domain" description="Fibronectin type-III" evidence="2">
    <location>
        <begin position="687"/>
        <end position="780"/>
    </location>
</feature>
<dbReference type="SMART" id="SM00060">
    <property type="entry name" value="FN3"/>
    <property type="match status" value="2"/>
</dbReference>
<dbReference type="Gene3D" id="2.60.120.260">
    <property type="entry name" value="Galactose-binding domain-like"/>
    <property type="match status" value="2"/>
</dbReference>
<dbReference type="EMBL" id="MN602266">
    <property type="protein sequence ID" value="QGH74587.1"/>
    <property type="molecule type" value="Genomic_DNA"/>
</dbReference>
<dbReference type="CDD" id="cd00063">
    <property type="entry name" value="FN3"/>
    <property type="match status" value="1"/>
</dbReference>
<sequence length="2575" mass="275211">MIFPFLAAIGAFLAANAVAIAFTFASMLYQRRRQKKLAAELDKQKGFDLVVDGEPINLPLTYGAQKIAGVRTIHKTFNNVKQRKNPANSGWVQFNYPLSSWPLDTDKDHSSSKNQYLLTQQALCFGGIDEFIDIEVNSQSWDKGKFSHMLEAHLDGGVDNISATASGIADTNKFTNAAWINAIFWLNRNDYNYQGVPNISAYVKGQRIWSLKENNGVISLDTKAYSNNNSYVLMDYLLRPRELGGVGLGNLNAQQWLAGDQPDLSRINLGSFYNAAQICDTTVETITGTARGRVNGVPPVDRRVKELSDRGNGKENGELVYVEDIKQIFEWSGGAWAELLADRTVKLYECNITIDTSRDFRDNIELLLETMGESEMTFSEGKYKLLLDYPENEVEQDQLIAMEIDDSYIVSEDVTVSYPGSADRLNRVTVKFKNEEHDFVMDSVSWPQWGDANHQKLMSEDNQVPSEQEIFFPGCSIRHLALAKAENMVRQSRIYVGDEIENPGSGHSLNQQIVSFTLDRRGIVLETGDLIKLNSEAAGISNRVFRIETLKYTNRMNVELTASQFNYTNLAYSSKDSVIPDPRTVYDNSVANVRNLAYNQGIRNGSPIDSNGYLNWNHPLDEEVRQYIISTSTNNVDWEQLGTTRRRFFDIPAEYDDGADRFFNVRVESTARIMNDGVTVFVNNLQTVAPISSFFGESRTNGANLNWSNPAADITRRYEVYWSKSATKPSTPNQVTRETYLEVTGLDGDTDYRFWVDAVGYSGTRGDMLTPIVVRPTSSEVDPDDVFGDPADPTNLQLSSTLDDDNGKANFSVSWTNPADMGYVAGFRVKITDVNAGETRIFDAPASPFERDYPRGVLLEATVESYNGAAKGGGYLTPQQHTTAADSVPPAVPQNLSGTGGFNTVWLEWSKVGDTDLAYYEVVKRTVGASAPGVNPSNVKQATDNSYAYLGLPDNHNRDYYVRAVDTSGNKSAWSTKVNVVTKDPALTGVTSDDIAGIVREDSFVLGLEPIKTVNTLPDPNGYTGSSVVLLTTDGKTYRYHNGAWTAEVPAVDISGQIQNNQINTVNAAKLTGTINEARIAGLAASKITGELTSDQIADLDAAKIAGQLTDSQLAGISAGKLVGNIVSSQIASIDSAKLTGTINEARIAGLAASKITGQLTDGQIASVATAKLTGEIVANQLAQGATLKDQPVFTMDQDSPYTITPANGSVSYDSTDKYSGTHAALITFTDASNPSGGGNTGAPFITIPDLVALRFGGKRIRISGYAKAPSTNAASEFGVAYSTSDNGNSGFQKFTPTSSWKEFSFTYDVPTPVAGGSDYLGFWADTSNSGKGTLFDQWSIEIIEDLGLASGQITETQISDDAISTPKLKANAVTASIIAANAVVADKIAANAVVADKIAANAITAGKIAANAVTASEIAAGAVTASEIAAGAVVADKIASNAITAEKIEAGAITAAKIAANTIGAGQIAANAITASELASNSIQSGHITSNAIVAAKIASNAITSVKINAGAVNADKLAANAVTAGKIDAGAVTAGKIASNAVTANKIAANAITAGKIDAGAVTTAKLAAGSVEASKIASGAVTTAKLAVGNGGNMIENSNWTAGLSTVANYSNDSTTFKNQHSWRIRPGSEGWSGGHGVLEIRQGGTASGTMNTYLHRMGGSSTYGWPCKPGAKYSASVQMSVHRCTARAVVVFRRADNSWIDAYDIGSNNGAQGSSEVIDDWPMVSNIVTAPTAARYAQLIIYKTGTNSGSDSYVFVHKPMLAETHAEATEATPYSPSGATLISGNEIMTGAITAEKIAANSISAVQIAANTIGVSELSANAVTSDKIAANAVSAGKIATNAISAGKIQAGAVSADKLAAKSITASKLAVGDFTNLNPDMDFADPDGWTGITRRIPTGVDWGGTTGVELDGASNTHKVATSKHIINFDPLGEKLRFEYRARNRLGNAGYVYADIQISKNPTFTGTNGTDYTFRSVGNTGNNYNAVDFAGDIDIPAGFIYGRIRLIKGNNGSTRAQFGVPRLYRKNAGKLIVDGSIKANHVGANEIIANTANIKNGVITNAKIANATIENVKIKDGTIENVKIKNSTITGSKIAGSTIAASNIKNSTITGGKIANATITGGNISTNTIEATHIKANTITGDKIKANTISADRLKIGVGGGNLLLNTDFSQDVVHWYLNKSGNIGSSGRYHIRPPGSWSGRDFPVLEVASSRDTTSSGYVEAQLRVQNPDGSWRRGVPVTGGKWYQASARINALRSKLLMEVRWYDDSGNQIDQDSVSDTNPFSSSSADPGSWRLYSKNWQAPSGAESAVICFRLTETTSNSDGYIFVHNPQLVEVDGSAVQYVPYGPGGTTTINGGSIRTGSITAGVGIFQNGLKSSNFNGAMTSSDITNYGTAGWAIASNGDAVFNNLVARSWVQVGAVSKGASYSGYSSAGKVDGDVVTRTTGPFSLGEFWQIAARIEYRTRKRTSIYYQGKGGSSYSRYRHRTRPYLEYREKNGGTWSGWTVLHQFPDSPTNDSWTTQEVVKSKMDSNQDTQIRIRVHVYAQNAGDSSNGWNDDWKNVRNVTLYSRALVR</sequence>
<feature type="domain" description="Fibronectin type-III" evidence="2">
    <location>
        <begin position="889"/>
        <end position="985"/>
    </location>
</feature>
<proteinExistence type="predicted"/>
<keyword evidence="4" id="KW-1185">Reference proteome</keyword>
<dbReference type="SUPFAM" id="SSF49265">
    <property type="entry name" value="Fibronectin type III"/>
    <property type="match status" value="2"/>
</dbReference>
<dbReference type="InterPro" id="IPR013783">
    <property type="entry name" value="Ig-like_fold"/>
</dbReference>
<dbReference type="Pfam" id="PF00041">
    <property type="entry name" value="fn3"/>
    <property type="match status" value="1"/>
</dbReference>
<accession>A0A7S5KPF4</accession>
<protein>
    <submittedName>
        <fullName evidence="3">Host specificity protein J</fullName>
    </submittedName>
</protein>
<dbReference type="InterPro" id="IPR003961">
    <property type="entry name" value="FN3_dom"/>
</dbReference>
<reference evidence="3 4" key="1">
    <citation type="submission" date="2019-10" db="EMBL/GenBank/DDBJ databases">
        <title>Isolation and characterisation of a new family of globally distributed lytic roseophage, the Naomivirus.</title>
        <authorList>
            <person name="Rihtman B."/>
            <person name="Puxty R.J."/>
            <person name="Hapeshi A."/>
            <person name="Zhan Y."/>
            <person name="Michinevski S."/>
            <person name="Waterfield N.R."/>
            <person name="Chen F."/>
            <person name="Millard A.D."/>
            <person name="Scanlan D.J."/>
            <person name="Chen Y."/>
        </authorList>
    </citation>
    <scope>NUCLEOTIDE SEQUENCE [LARGE SCALE GENOMIC DNA]</scope>
</reference>
<organism evidence="3 4">
    <name type="scientific">Bacteriophage DSS3_VP1</name>
    <dbReference type="NCBI Taxonomy" id="2664196"/>
    <lineage>
        <taxon>Viruses</taxon>
        <taxon>Duplodnaviria</taxon>
        <taxon>Heunggongvirae</taxon>
        <taxon>Uroviricota</taxon>
        <taxon>Caudoviricetes</taxon>
        <taxon>Naomviridae</taxon>
        <taxon>Noahvirus</taxon>
        <taxon>Noahvirus arc</taxon>
    </lineage>
</organism>
<evidence type="ECO:0000256" key="1">
    <source>
        <dbReference type="SAM" id="MobiDB-lite"/>
    </source>
</evidence>
<dbReference type="SUPFAM" id="SSF141571">
    <property type="entry name" value="Pentapeptide repeat-like"/>
    <property type="match status" value="1"/>
</dbReference>
<feature type="region of interest" description="Disordered" evidence="1">
    <location>
        <begin position="2272"/>
        <end position="2291"/>
    </location>
</feature>
<dbReference type="Gene3D" id="2.60.40.10">
    <property type="entry name" value="Immunoglobulins"/>
    <property type="match status" value="2"/>
</dbReference>
<evidence type="ECO:0000313" key="4">
    <source>
        <dbReference type="Proteomes" id="UP000594402"/>
    </source>
</evidence>
<dbReference type="PANTHER" id="PTHR37320:SF1">
    <property type="entry name" value="RHOPTRY SURFACE PROTEIN CERLI2"/>
    <property type="match status" value="1"/>
</dbReference>
<dbReference type="PANTHER" id="PTHR37320">
    <property type="entry name" value="AG-1 BLOOD STAGE MEMBRANE PROTEIN HOMOLOGUE"/>
    <property type="match status" value="1"/>
</dbReference>
<feature type="compositionally biased region" description="Polar residues" evidence="1">
    <location>
        <begin position="2272"/>
        <end position="2290"/>
    </location>
</feature>
<dbReference type="InterPro" id="IPR036116">
    <property type="entry name" value="FN3_sf"/>
</dbReference>
<dbReference type="Proteomes" id="UP000594402">
    <property type="component" value="Segment"/>
</dbReference>
<dbReference type="InterPro" id="IPR053336">
    <property type="entry name" value="Rhoptry_Surface_Assoc"/>
</dbReference>
<dbReference type="Gene3D" id="2.160.10.20">
    <property type="entry name" value="Insect antifreeze protein"/>
    <property type="match status" value="1"/>
</dbReference>
<gene>
    <name evidence="3" type="ORF">DSS3VP1_00018</name>
</gene>
<dbReference type="PROSITE" id="PS50853">
    <property type="entry name" value="FN3"/>
    <property type="match status" value="2"/>
</dbReference>
<evidence type="ECO:0000313" key="3">
    <source>
        <dbReference type="EMBL" id="QGH74587.1"/>
    </source>
</evidence>
<name>A0A7S5KPF4_9CAUD</name>
<evidence type="ECO:0000259" key="2">
    <source>
        <dbReference type="PROSITE" id="PS50853"/>
    </source>
</evidence>